<reference evidence="1 2" key="1">
    <citation type="submission" date="2023-04" db="EMBL/GenBank/DDBJ databases">
        <title>A novel bacteria isolated from coastal sediment.</title>
        <authorList>
            <person name="Liu X.-J."/>
            <person name="Du Z.-J."/>
        </authorList>
    </citation>
    <scope>NUCLEOTIDE SEQUENCE [LARGE SCALE GENOMIC DNA]</scope>
    <source>
        <strain evidence="1 2">SDUM461003</strain>
    </source>
</reference>
<comment type="caution">
    <text evidence="1">The sequence shown here is derived from an EMBL/GenBank/DDBJ whole genome shotgun (WGS) entry which is preliminary data.</text>
</comment>
<dbReference type="EMBL" id="JARXHW010000013">
    <property type="protein sequence ID" value="MDQ8207380.1"/>
    <property type="molecule type" value="Genomic_DNA"/>
</dbReference>
<sequence length="45" mass="5081">MSTTLLKEVGYSLSNLMDNIEMGQIGLPDIQRPFVWKNANASRKI</sequence>
<dbReference type="Proteomes" id="UP001225316">
    <property type="component" value="Unassembled WGS sequence"/>
</dbReference>
<dbReference type="RefSeq" id="WP_308949516.1">
    <property type="nucleotide sequence ID" value="NZ_JARXHW010000013.1"/>
</dbReference>
<protein>
    <recommendedName>
        <fullName evidence="3">DUF262 domain-containing protein</fullName>
    </recommendedName>
</protein>
<evidence type="ECO:0000313" key="2">
    <source>
        <dbReference type="Proteomes" id="UP001225316"/>
    </source>
</evidence>
<proteinExistence type="predicted"/>
<evidence type="ECO:0000313" key="1">
    <source>
        <dbReference type="EMBL" id="MDQ8207380.1"/>
    </source>
</evidence>
<accession>A0ABU1AW66</accession>
<name>A0ABU1AW66_9BACT</name>
<evidence type="ECO:0008006" key="3">
    <source>
        <dbReference type="Google" id="ProtNLM"/>
    </source>
</evidence>
<organism evidence="1 2">
    <name type="scientific">Thalassobacterium maritimum</name>
    <dbReference type="NCBI Taxonomy" id="3041265"/>
    <lineage>
        <taxon>Bacteria</taxon>
        <taxon>Pseudomonadati</taxon>
        <taxon>Verrucomicrobiota</taxon>
        <taxon>Opitutia</taxon>
        <taxon>Puniceicoccales</taxon>
        <taxon>Coraliomargaritaceae</taxon>
        <taxon>Thalassobacterium</taxon>
    </lineage>
</organism>
<gene>
    <name evidence="1" type="ORF">QEH52_07665</name>
</gene>
<keyword evidence="2" id="KW-1185">Reference proteome</keyword>